<gene>
    <name evidence="3" type="ORF">GCK72_012167</name>
</gene>
<dbReference type="Proteomes" id="UP000483820">
    <property type="component" value="Chromosome IV"/>
</dbReference>
<evidence type="ECO:0000256" key="2">
    <source>
        <dbReference type="SAM" id="SignalP"/>
    </source>
</evidence>
<protein>
    <submittedName>
        <fullName evidence="3">Uncharacterized protein</fullName>
    </submittedName>
</protein>
<sequence length="213" mass="22766">MQLRIVLLLALGAQCVYPAAIVVKRATDSQRNELVAEINNVRAQAATKFKISNMNELSYDMDLEKKAQAMNCNAPPTGSFMVIPIPSQKLVEQINGASQEQQEKIGKEYAENVGKAMFGPKQTRIGCGEVKSDCLSGGCLIGPQSSVSESDAIEGEPGSNCPNGKTSNGLCKAKGNNVKQLGVDADQKTGSSSTGFVFSTVSLIIFFVFYVLF</sequence>
<dbReference type="CTD" id="9816726"/>
<keyword evidence="1" id="KW-0472">Membrane</keyword>
<dbReference type="AlphaFoldDB" id="A0A6A5GK79"/>
<feature type="transmembrane region" description="Helical" evidence="1">
    <location>
        <begin position="195"/>
        <end position="212"/>
    </location>
</feature>
<comment type="caution">
    <text evidence="3">The sequence shown here is derived from an EMBL/GenBank/DDBJ whole genome shotgun (WGS) entry which is preliminary data.</text>
</comment>
<evidence type="ECO:0000256" key="1">
    <source>
        <dbReference type="SAM" id="Phobius"/>
    </source>
</evidence>
<dbReference type="GeneID" id="9816726"/>
<dbReference type="EMBL" id="WUAV01000004">
    <property type="protein sequence ID" value="KAF1755717.1"/>
    <property type="molecule type" value="Genomic_DNA"/>
</dbReference>
<reference evidence="3 4" key="1">
    <citation type="submission" date="2019-12" db="EMBL/GenBank/DDBJ databases">
        <title>Chromosome-level assembly of the Caenorhabditis remanei genome.</title>
        <authorList>
            <person name="Teterina A.A."/>
            <person name="Willis J.H."/>
            <person name="Phillips P.C."/>
        </authorList>
    </citation>
    <scope>NUCLEOTIDE SEQUENCE [LARGE SCALE GENOMIC DNA]</scope>
    <source>
        <strain evidence="3 4">PX506</strain>
        <tissue evidence="3">Whole organism</tissue>
    </source>
</reference>
<keyword evidence="1" id="KW-0812">Transmembrane</keyword>
<accession>A0A6A5GK79</accession>
<keyword evidence="2" id="KW-0732">Signal</keyword>
<feature type="chain" id="PRO_5025383146" evidence="2">
    <location>
        <begin position="19"/>
        <end position="213"/>
    </location>
</feature>
<name>A0A6A5GK79_CAERE</name>
<proteinExistence type="predicted"/>
<evidence type="ECO:0000313" key="4">
    <source>
        <dbReference type="Proteomes" id="UP000483820"/>
    </source>
</evidence>
<dbReference type="InterPro" id="IPR035940">
    <property type="entry name" value="CAP_sf"/>
</dbReference>
<evidence type="ECO:0000313" key="3">
    <source>
        <dbReference type="EMBL" id="KAF1755717.1"/>
    </source>
</evidence>
<keyword evidence="1" id="KW-1133">Transmembrane helix</keyword>
<dbReference type="RefSeq" id="XP_053583661.1">
    <property type="nucleotide sequence ID" value="XM_053728889.1"/>
</dbReference>
<dbReference type="Gene3D" id="3.40.33.10">
    <property type="entry name" value="CAP"/>
    <property type="match status" value="1"/>
</dbReference>
<organism evidence="3 4">
    <name type="scientific">Caenorhabditis remanei</name>
    <name type="common">Caenorhabditis vulgaris</name>
    <dbReference type="NCBI Taxonomy" id="31234"/>
    <lineage>
        <taxon>Eukaryota</taxon>
        <taxon>Metazoa</taxon>
        <taxon>Ecdysozoa</taxon>
        <taxon>Nematoda</taxon>
        <taxon>Chromadorea</taxon>
        <taxon>Rhabditida</taxon>
        <taxon>Rhabditina</taxon>
        <taxon>Rhabditomorpha</taxon>
        <taxon>Rhabditoidea</taxon>
        <taxon>Rhabditidae</taxon>
        <taxon>Peloderinae</taxon>
        <taxon>Caenorhabditis</taxon>
    </lineage>
</organism>
<dbReference type="KEGG" id="crq:GCK72_012167"/>
<feature type="signal peptide" evidence="2">
    <location>
        <begin position="1"/>
        <end position="18"/>
    </location>
</feature>
<dbReference type="SUPFAM" id="SSF55797">
    <property type="entry name" value="PR-1-like"/>
    <property type="match status" value="1"/>
</dbReference>